<dbReference type="Proteomes" id="UP000608450">
    <property type="component" value="Unassembled WGS sequence"/>
</dbReference>
<dbReference type="Proteomes" id="UP000501063">
    <property type="component" value="Chromosome"/>
</dbReference>
<organism evidence="5 6">
    <name type="scientific">Pseudomonas nitroreducens</name>
    <dbReference type="NCBI Taxonomy" id="46680"/>
    <lineage>
        <taxon>Bacteria</taxon>
        <taxon>Pseudomonadati</taxon>
        <taxon>Pseudomonadota</taxon>
        <taxon>Gammaproteobacteria</taxon>
        <taxon>Pseudomonadales</taxon>
        <taxon>Pseudomonadaceae</taxon>
        <taxon>Pseudomonas</taxon>
    </lineage>
</organism>
<evidence type="ECO:0000313" key="7">
    <source>
        <dbReference type="Proteomes" id="UP000608450"/>
    </source>
</evidence>
<reference evidence="4 7" key="2">
    <citation type="submission" date="2020-11" db="EMBL/GenBank/DDBJ databases">
        <title>Enhanced detection system for hospital associated transmission using whole genome sequencing surveillance.</title>
        <authorList>
            <person name="Harrison L.H."/>
            <person name="Van Tyne D."/>
            <person name="Marsh J.W."/>
            <person name="Griffith M.P."/>
            <person name="Snyder D.J."/>
            <person name="Cooper V.S."/>
            <person name="Mustapha M."/>
        </authorList>
    </citation>
    <scope>NUCLEOTIDE SEQUENCE [LARGE SCALE GENOMIC DNA]</scope>
    <source>
        <strain evidence="4 7">PSA00705</strain>
    </source>
</reference>
<proteinExistence type="predicted"/>
<accession>A0A6G6IWV3</accession>
<reference evidence="5 6" key="1">
    <citation type="submission" date="2020-02" db="EMBL/GenBank/DDBJ databases">
        <title>Integrative conjugative elements (ICEs) and plasmids drive adaptation of Pseudomonas nitroreducens strain HBP1 to wastewater environment.</title>
        <authorList>
            <person name="Sentchilo V."/>
            <person name="Carraro N."/>
            <person name="Bertelli C."/>
            <person name="van der Meer J.R."/>
        </authorList>
    </citation>
    <scope>NUCLEOTIDE SEQUENCE [LARGE SCALE GENOMIC DNA]</scope>
    <source>
        <strain evidence="5 6">HBP1</strain>
    </source>
</reference>
<evidence type="ECO:0000313" key="6">
    <source>
        <dbReference type="Proteomes" id="UP000501063"/>
    </source>
</evidence>
<sequence length="177" mass="20336">MRFPFVVVLLAALGFNTAQAEIYKCTVEGRPVFAQTPCGTDDIQVIPNAWQPSEEDVAQQKQANRSVVNSTLQMQYVSQVTRMRNLIREVDQTIEDLREKCDERLRWLRYERSRANNNLAGAIWENTIVTEMINVKADYDRRIGELLDARAEAVRKLENFETQAREQLDASLPSSTK</sequence>
<gene>
    <name evidence="5" type="ORF">G5B91_15405</name>
    <name evidence="4" type="ORF">I5I61_29920</name>
</gene>
<feature type="coiled-coil region" evidence="1">
    <location>
        <begin position="143"/>
        <end position="170"/>
    </location>
</feature>
<feature type="chain" id="PRO_5028972664" evidence="2">
    <location>
        <begin position="21"/>
        <end position="177"/>
    </location>
</feature>
<dbReference type="InterPro" id="IPR025392">
    <property type="entry name" value="DUF4124"/>
</dbReference>
<name>A0A6G6IWV3_PSENT</name>
<dbReference type="AlphaFoldDB" id="A0A6G6IWV3"/>
<keyword evidence="2" id="KW-0732">Signal</keyword>
<protein>
    <submittedName>
        <fullName evidence="5">DUF4124 domain-containing protein</fullName>
    </submittedName>
</protein>
<feature type="domain" description="DUF4124" evidence="3">
    <location>
        <begin position="9"/>
        <end position="63"/>
    </location>
</feature>
<evidence type="ECO:0000256" key="2">
    <source>
        <dbReference type="SAM" id="SignalP"/>
    </source>
</evidence>
<keyword evidence="7" id="KW-1185">Reference proteome</keyword>
<evidence type="ECO:0000256" key="1">
    <source>
        <dbReference type="SAM" id="Coils"/>
    </source>
</evidence>
<dbReference type="KEGG" id="pnt:G5B91_15405"/>
<feature type="signal peptide" evidence="2">
    <location>
        <begin position="1"/>
        <end position="20"/>
    </location>
</feature>
<dbReference type="RefSeq" id="WP_024767023.1">
    <property type="nucleotide sequence ID" value="NZ_CP049140.1"/>
</dbReference>
<evidence type="ECO:0000313" key="4">
    <source>
        <dbReference type="EMBL" id="MBG6291696.1"/>
    </source>
</evidence>
<evidence type="ECO:0000259" key="3">
    <source>
        <dbReference type="Pfam" id="PF13511"/>
    </source>
</evidence>
<dbReference type="EMBL" id="CP049140">
    <property type="protein sequence ID" value="QIE87578.1"/>
    <property type="molecule type" value="Genomic_DNA"/>
</dbReference>
<keyword evidence="1" id="KW-0175">Coiled coil</keyword>
<dbReference type="EMBL" id="JADTFC010000133">
    <property type="protein sequence ID" value="MBG6291696.1"/>
    <property type="molecule type" value="Genomic_DNA"/>
</dbReference>
<dbReference type="Pfam" id="PF13511">
    <property type="entry name" value="DUF4124"/>
    <property type="match status" value="1"/>
</dbReference>
<evidence type="ECO:0000313" key="5">
    <source>
        <dbReference type="EMBL" id="QIE87578.1"/>
    </source>
</evidence>